<sequence length="97" mass="11384">MRLEFDLYKVEDIGKNLEGFIQKGEFIVVGELMVDNEEYFMCHTITDGIKLIDGVNIQDFSYRLPKNYFKKTGESVELDIPKNYLTLDIIEDIQRLN</sequence>
<evidence type="ECO:0000313" key="2">
    <source>
        <dbReference type="Proteomes" id="UP001140817"/>
    </source>
</evidence>
<name>A0A9X2MBX6_9FIRM</name>
<keyword evidence="2" id="KW-1185">Reference proteome</keyword>
<proteinExistence type="predicted"/>
<accession>A0A9X2MBX6</accession>
<evidence type="ECO:0000313" key="1">
    <source>
        <dbReference type="EMBL" id="MCR1821271.1"/>
    </source>
</evidence>
<dbReference type="EMBL" id="JANKBY010000004">
    <property type="protein sequence ID" value="MCR1821271.1"/>
    <property type="molecule type" value="Genomic_DNA"/>
</dbReference>
<dbReference type="Proteomes" id="UP001140817">
    <property type="component" value="Unassembled WGS sequence"/>
</dbReference>
<protein>
    <submittedName>
        <fullName evidence="1">Uncharacterized protein</fullName>
    </submittedName>
</protein>
<gene>
    <name evidence="1" type="ORF">NSA58_00590</name>
</gene>
<dbReference type="RefSeq" id="WP_257559925.1">
    <property type="nucleotide sequence ID" value="NZ_JANKBY010000004.1"/>
</dbReference>
<comment type="caution">
    <text evidence="1">The sequence shown here is derived from an EMBL/GenBank/DDBJ whole genome shotgun (WGS) entry which is preliminary data.</text>
</comment>
<reference evidence="1" key="1">
    <citation type="submission" date="2022-07" db="EMBL/GenBank/DDBJ databases">
        <title>Enhanced cultured diversity of the mouse gut microbiota enables custom-made synthetic communities.</title>
        <authorList>
            <person name="Afrizal A."/>
        </authorList>
    </citation>
    <scope>NUCLEOTIDE SEQUENCE</scope>
    <source>
        <strain evidence="1">DSM 29186</strain>
    </source>
</reference>
<dbReference type="AlphaFoldDB" id="A0A9X2MBX6"/>
<organism evidence="1 2">
    <name type="scientific">Terrisporobacter muris</name>
    <dbReference type="NCBI Taxonomy" id="2963284"/>
    <lineage>
        <taxon>Bacteria</taxon>
        <taxon>Bacillati</taxon>
        <taxon>Bacillota</taxon>
        <taxon>Clostridia</taxon>
        <taxon>Peptostreptococcales</taxon>
        <taxon>Peptostreptococcaceae</taxon>
        <taxon>Terrisporobacter</taxon>
    </lineage>
</organism>